<dbReference type="Proteomes" id="UP000673375">
    <property type="component" value="Unassembled WGS sequence"/>
</dbReference>
<keyword evidence="2" id="KW-0812">Transmembrane</keyword>
<organism evidence="4 5">
    <name type="scientific">Enterococcus larvae</name>
    <dbReference type="NCBI Taxonomy" id="2794352"/>
    <lineage>
        <taxon>Bacteria</taxon>
        <taxon>Bacillati</taxon>
        <taxon>Bacillota</taxon>
        <taxon>Bacilli</taxon>
        <taxon>Lactobacillales</taxon>
        <taxon>Enterococcaceae</taxon>
        <taxon>Enterococcus</taxon>
    </lineage>
</organism>
<evidence type="ECO:0000313" key="4">
    <source>
        <dbReference type="EMBL" id="MBP1044719.1"/>
    </source>
</evidence>
<feature type="compositionally biased region" description="Low complexity" evidence="1">
    <location>
        <begin position="59"/>
        <end position="86"/>
    </location>
</feature>
<evidence type="ECO:0000313" key="5">
    <source>
        <dbReference type="Proteomes" id="UP000673375"/>
    </source>
</evidence>
<name>A0ABS4CEA4_9ENTE</name>
<feature type="region of interest" description="Disordered" evidence="1">
    <location>
        <begin position="59"/>
        <end position="87"/>
    </location>
</feature>
<dbReference type="EMBL" id="JAEDXU010000001">
    <property type="protein sequence ID" value="MBP1044719.1"/>
    <property type="molecule type" value="Genomic_DNA"/>
</dbReference>
<dbReference type="RefSeq" id="WP_209555524.1">
    <property type="nucleotide sequence ID" value="NZ_JAEDXU010000001.1"/>
</dbReference>
<accession>A0ABS4CEA4</accession>
<dbReference type="Pfam" id="PF16308">
    <property type="entry name" value="DUF4950"/>
    <property type="match status" value="1"/>
</dbReference>
<evidence type="ECO:0000256" key="2">
    <source>
        <dbReference type="SAM" id="Phobius"/>
    </source>
</evidence>
<proteinExistence type="predicted"/>
<keyword evidence="2" id="KW-1133">Transmembrane helix</keyword>
<feature type="transmembrane region" description="Helical" evidence="2">
    <location>
        <begin position="21"/>
        <end position="41"/>
    </location>
</feature>
<feature type="domain" description="DUF4950" evidence="3">
    <location>
        <begin position="52"/>
        <end position="184"/>
    </location>
</feature>
<dbReference type="InterPro" id="IPR032539">
    <property type="entry name" value="DUF4950"/>
</dbReference>
<evidence type="ECO:0000259" key="3">
    <source>
        <dbReference type="Pfam" id="PF16308"/>
    </source>
</evidence>
<protein>
    <submittedName>
        <fullName evidence="4">DUF4950 domain-containing protein</fullName>
    </submittedName>
</protein>
<gene>
    <name evidence="4" type="ORF">I6N96_00390</name>
</gene>
<reference evidence="4 5" key="1">
    <citation type="submission" date="2020-12" db="EMBL/GenBank/DDBJ databases">
        <title>Vagococcus allomyrinae sp. nov. and Enterococcus lavae sp. nov., isolated from the larvae of Allomyrina dichotoma.</title>
        <authorList>
            <person name="Lee S.D."/>
        </authorList>
    </citation>
    <scope>NUCLEOTIDE SEQUENCE [LARGE SCALE GENOMIC DNA]</scope>
    <source>
        <strain evidence="4 5">BWM-S5</strain>
    </source>
</reference>
<keyword evidence="2" id="KW-0472">Membrane</keyword>
<evidence type="ECO:0000256" key="1">
    <source>
        <dbReference type="SAM" id="MobiDB-lite"/>
    </source>
</evidence>
<sequence length="189" mass="21195">MKKNWKLFIFKLERDRKLRNDVILLSLSVVIVLVFAGMMFFRNPQNQFAEITDHSTSVSTNSFTTPTSSTDLHQSSDTETSEMTDSSVKDLQPSIEEFAGGWGGTQSETVFFVNSDESTSSIALDGSIANFPMENLYLYYTEDGRSALSYSENGVSKEIIKELDGTLTSEGEVFQHLGDSTIEEYQNNY</sequence>
<keyword evidence="5" id="KW-1185">Reference proteome</keyword>
<comment type="caution">
    <text evidence="4">The sequence shown here is derived from an EMBL/GenBank/DDBJ whole genome shotgun (WGS) entry which is preliminary data.</text>
</comment>